<evidence type="ECO:0000256" key="3">
    <source>
        <dbReference type="SAM" id="Phobius"/>
    </source>
</evidence>
<feature type="compositionally biased region" description="Basic and acidic residues" evidence="2">
    <location>
        <begin position="426"/>
        <end position="435"/>
    </location>
</feature>
<dbReference type="InterPro" id="IPR036457">
    <property type="entry name" value="PPM-type-like_dom_sf"/>
</dbReference>
<feature type="region of interest" description="Disordered" evidence="2">
    <location>
        <begin position="372"/>
        <end position="435"/>
    </location>
</feature>
<evidence type="ECO:0000259" key="4">
    <source>
        <dbReference type="SMART" id="SM00331"/>
    </source>
</evidence>
<evidence type="ECO:0000313" key="5">
    <source>
        <dbReference type="EMBL" id="MFC1417384.1"/>
    </source>
</evidence>
<keyword evidence="3" id="KW-0812">Transmembrane</keyword>
<gene>
    <name evidence="5" type="ORF">ACEZDE_12085</name>
</gene>
<keyword evidence="1 5" id="KW-0378">Hydrolase</keyword>
<dbReference type="GO" id="GO:0004722">
    <property type="term" value="F:protein serine/threonine phosphatase activity"/>
    <property type="evidence" value="ECO:0007669"/>
    <property type="project" value="UniProtKB-EC"/>
</dbReference>
<dbReference type="SMART" id="SM00331">
    <property type="entry name" value="PP2C_SIG"/>
    <property type="match status" value="1"/>
</dbReference>
<reference evidence="5 6" key="1">
    <citation type="submission" date="2024-09" db="EMBL/GenBank/DDBJ databases">
        <authorList>
            <person name="Lee S.D."/>
        </authorList>
    </citation>
    <scope>NUCLEOTIDE SEQUENCE [LARGE SCALE GENOMIC DNA]</scope>
    <source>
        <strain evidence="5 6">N8-3</strain>
    </source>
</reference>
<keyword evidence="3" id="KW-0472">Membrane</keyword>
<dbReference type="SUPFAM" id="SSF81606">
    <property type="entry name" value="PP2C-like"/>
    <property type="match status" value="1"/>
</dbReference>
<feature type="transmembrane region" description="Helical" evidence="3">
    <location>
        <begin position="92"/>
        <end position="109"/>
    </location>
</feature>
<dbReference type="PANTHER" id="PTHR43156">
    <property type="entry name" value="STAGE II SPORULATION PROTEIN E-RELATED"/>
    <property type="match status" value="1"/>
</dbReference>
<dbReference type="EMBL" id="JBHFAB010000007">
    <property type="protein sequence ID" value="MFC1417384.1"/>
    <property type="molecule type" value="Genomic_DNA"/>
</dbReference>
<feature type="compositionally biased region" description="Gly residues" evidence="2">
    <location>
        <begin position="397"/>
        <end position="410"/>
    </location>
</feature>
<dbReference type="EC" id="3.1.3.16" evidence="5"/>
<feature type="compositionally biased region" description="Basic residues" evidence="2">
    <location>
        <begin position="413"/>
        <end position="425"/>
    </location>
</feature>
<keyword evidence="3" id="KW-1133">Transmembrane helix</keyword>
<feature type="domain" description="PPM-type phosphatase" evidence="4">
    <location>
        <begin position="142"/>
        <end position="364"/>
    </location>
</feature>
<organism evidence="5 6">
    <name type="scientific">Streptacidiphilus cavernicola</name>
    <dbReference type="NCBI Taxonomy" id="3342716"/>
    <lineage>
        <taxon>Bacteria</taxon>
        <taxon>Bacillati</taxon>
        <taxon>Actinomycetota</taxon>
        <taxon>Actinomycetes</taxon>
        <taxon>Kitasatosporales</taxon>
        <taxon>Streptomycetaceae</taxon>
        <taxon>Streptacidiphilus</taxon>
    </lineage>
</organism>
<sequence length="435" mass="45846">MSVAGRIRQLIGWGRIVGMLPFLGIVLVIAIDLSSGNPDRTFEPALTAGPALAAVVTDRTWYPLGVGAATVGAAFGLAAYDHTLGQSVHSASVFAIVLIALIGATSVLLRNRQTRALADARLVSEVAQRVLLRSIPARIGPVRTAVHYAAAAAHARIGGDLYEVVQTRWGVRAVIGDVRGKGLEAVETAAAVLGAFREAAHQEPQLDRVAAWLADSLHRALHENDHEGTEEEFVTLALVSVRPDRVAEIVNCGHPSPLLLRPGAPVRALDPAWPVPPLGVLEPDQVAPPVLELPLLDGDRVLLFTDGVIEARDRWGVFYPLAERLPDCAAGDDPDQVLARVHQDVRRHVGRQLGDDAAMLLLQYAPPLPRPAGEGLGVGRGVGGGPQPPAVPASRNGAGGGDGGHGGLGFVGRPRRGPGARPQRAHRTDRTPPQH</sequence>
<dbReference type="RefSeq" id="WP_380535448.1">
    <property type="nucleotide sequence ID" value="NZ_JBHFAB010000007.1"/>
</dbReference>
<feature type="transmembrane region" description="Helical" evidence="3">
    <location>
        <begin position="61"/>
        <end position="80"/>
    </location>
</feature>
<dbReference type="PANTHER" id="PTHR43156:SF2">
    <property type="entry name" value="STAGE II SPORULATION PROTEIN E"/>
    <property type="match status" value="1"/>
</dbReference>
<dbReference type="InterPro" id="IPR001932">
    <property type="entry name" value="PPM-type_phosphatase-like_dom"/>
</dbReference>
<comment type="caution">
    <text evidence="5">The sequence shown here is derived from an EMBL/GenBank/DDBJ whole genome shotgun (WGS) entry which is preliminary data.</text>
</comment>
<keyword evidence="6" id="KW-1185">Reference proteome</keyword>
<dbReference type="Proteomes" id="UP001592531">
    <property type="component" value="Unassembled WGS sequence"/>
</dbReference>
<accession>A0ABV6VUF3</accession>
<dbReference type="InterPro" id="IPR052016">
    <property type="entry name" value="Bact_Sigma-Reg"/>
</dbReference>
<evidence type="ECO:0000256" key="2">
    <source>
        <dbReference type="SAM" id="MobiDB-lite"/>
    </source>
</evidence>
<evidence type="ECO:0000313" key="6">
    <source>
        <dbReference type="Proteomes" id="UP001592531"/>
    </source>
</evidence>
<proteinExistence type="predicted"/>
<name>A0ABV6VUF3_9ACTN</name>
<dbReference type="Pfam" id="PF07228">
    <property type="entry name" value="SpoIIE"/>
    <property type="match status" value="1"/>
</dbReference>
<protein>
    <submittedName>
        <fullName evidence="5">PP2C family protein-serine/threonine phosphatase</fullName>
        <ecNumber evidence="5">3.1.3.16</ecNumber>
    </submittedName>
</protein>
<feature type="compositionally biased region" description="Gly residues" evidence="2">
    <location>
        <begin position="374"/>
        <end position="385"/>
    </location>
</feature>
<feature type="transmembrane region" description="Helical" evidence="3">
    <location>
        <begin position="12"/>
        <end position="31"/>
    </location>
</feature>
<dbReference type="Gene3D" id="3.60.40.10">
    <property type="entry name" value="PPM-type phosphatase domain"/>
    <property type="match status" value="1"/>
</dbReference>
<evidence type="ECO:0000256" key="1">
    <source>
        <dbReference type="ARBA" id="ARBA00022801"/>
    </source>
</evidence>